<evidence type="ECO:0000256" key="8">
    <source>
        <dbReference type="SAM" id="Coils"/>
    </source>
</evidence>
<dbReference type="InterPro" id="IPR043502">
    <property type="entry name" value="DNA/RNA_pol_sf"/>
</dbReference>
<dbReference type="Gene3D" id="3.30.420.10">
    <property type="entry name" value="Ribonuclease H-like superfamily/Ribonuclease H"/>
    <property type="match status" value="1"/>
</dbReference>
<evidence type="ECO:0000256" key="4">
    <source>
        <dbReference type="ARBA" id="ARBA00022722"/>
    </source>
</evidence>
<dbReference type="Pfam" id="PF17921">
    <property type="entry name" value="Integrase_H2C2"/>
    <property type="match status" value="2"/>
</dbReference>
<evidence type="ECO:0000313" key="12">
    <source>
        <dbReference type="EMBL" id="UYV69784.1"/>
    </source>
</evidence>
<dbReference type="InterPro" id="IPR041588">
    <property type="entry name" value="Integrase_H2C2"/>
</dbReference>
<feature type="region of interest" description="Disordered" evidence="9">
    <location>
        <begin position="1450"/>
        <end position="1471"/>
    </location>
</feature>
<keyword evidence="13" id="KW-1185">Reference proteome</keyword>
<dbReference type="Gene3D" id="1.10.340.70">
    <property type="match status" value="2"/>
</dbReference>
<evidence type="ECO:0000256" key="2">
    <source>
        <dbReference type="ARBA" id="ARBA00022679"/>
    </source>
</evidence>
<evidence type="ECO:0000256" key="5">
    <source>
        <dbReference type="ARBA" id="ARBA00022759"/>
    </source>
</evidence>
<feature type="non-terminal residue" evidence="12">
    <location>
        <position position="1"/>
    </location>
</feature>
<keyword evidence="6" id="KW-0378">Hydrolase</keyword>
<keyword evidence="5" id="KW-0255">Endonuclease</keyword>
<feature type="domain" description="Reverse transcriptase" evidence="10">
    <location>
        <begin position="1612"/>
        <end position="1793"/>
    </location>
</feature>
<evidence type="ECO:0000259" key="10">
    <source>
        <dbReference type="PROSITE" id="PS50878"/>
    </source>
</evidence>
<feature type="compositionally biased region" description="Low complexity" evidence="9">
    <location>
        <begin position="1456"/>
        <end position="1471"/>
    </location>
</feature>
<dbReference type="CDD" id="cd09274">
    <property type="entry name" value="RNase_HI_RT_Ty3"/>
    <property type="match status" value="2"/>
</dbReference>
<dbReference type="Pfam" id="PF00665">
    <property type="entry name" value="rve"/>
    <property type="match status" value="1"/>
</dbReference>
<keyword evidence="4" id="KW-0540">Nuclease</keyword>
<protein>
    <recommendedName>
        <fullName evidence="1">RNA-directed DNA polymerase</fullName>
        <ecNumber evidence="1">2.7.7.49</ecNumber>
    </recommendedName>
</protein>
<sequence>MYLQIPPPEPVNFRGNIEENWRYFKSHWRNFSIATGLDNKEDKLKVATLLSIIGKEAYNIFEHLDLSDEQRNNSDEIINALTQHFTPKINIIYERSIFNQTNQETNESIEQYICRLRKLSSTCNYGAMTEEMIRDRLVLGIIDKQTKRQLISDPQLTLQKAIDVCKANESANKQIENLTKNTQEEVNKLNIRKKTVNQNKMKKNIPCRYCATFHEHNRQKCPAWNQTCRKCNKKNHWAKVCKSRMRTVQSLESQNSNDEQEDCYSLEYVSEISARKLMTKLELELNGYKESIICQIDTGATVNVLNFADLCKIMQDGNPSLKPSYIKLRCYGGEILKPRGQIKINCSHQSKQHPIVFQVIDHWENPILSAETCQKLNLIEIKADLCKIESTWTKQNNLLDKYKDIFEGIGCLQGEYKLETDPTIKPIKQAPRRVPITLRKELKEKLIDMEKKNIIAKVDYPTDWISNLVLVKSTKKLRICIDPRELNVALKRAEYPIPTIEEIIPNLQNAKIFTVVDTKDGLEGIEIIADDILILGKGDSYEEALKDHDRNLENLFKTARQANLKFNINKVKLRLKEVKYLGHIITPHGLKPDPEKVKALKEMPHPESITELKSFLGFATYLCKFMPNISMISEPLRKLTMKNSTWSWSKNHQAAFEQIKDLASKAPILRYFDADKSIAIQCDASKHGLGATLLQESQPIIFASRSLSKTEQNYAQIEKECLAIVFACERFHQYILGKCQVIVQTDHKPLLSIFKKSILKAPQRLQRMLLRLQRYNLELEHVQGSQMHLADIFSRACIKDVRNENLKYDVYPIDIIYKEIATVNVMETLSVCSDTVLRIREETSSDPILCEVKKLILNGWPPNKNQTSMLTREYWNFREELTVQDGIILKNDRIVIPNKLRAEMIMKTHQGHIGINSSMRRARDNIFWPGMNAQIRQEIENCSICLSNSQNQVREPMKSHKIPNYPWERISLDIFEIFKQNYLIIVDHYSDFFEVECLENTTSEYIIECCKRQFSRYGIPQIIVSDNGRQFTSTEFQKFSKEWQFQHSTSSPLHSQGNGKAEAAVKIAKNLLKKSKQENSDFWQNLLNWRNTPTIDIDSSPVQRIMSRRTRAILPIHPNLLKPSIPENIPDKISIKRQQAKYYYDRKSKNLPDLDIGQEVYVRTPNTTPSWSKANITNEHNTRSYDVNIHDRTYRRNRTWIKPQQASANQKSTNNQEEGRKESIDQEKTVSNCLPSTSSAGGDNIVKRTRIETTECRIQSKSDSPTGMGKRKASPKNTSSFNKTDLKENSNMEYYPKDMIPSFNPEEGLKYSQWLKVFNQQIKLRNIKQEDALFMIPTLFKGNALEIYATICDEIDTLEDLHSRMMTFFPEFERGLHKKFWQLTKQEIQSVRSYYLEKIKIGTQLHMPKDLVLESLTSGAGPLEKFLIASSPHSLEDWLRIAESLEHTTQQRDGRWNNGRRNNFAGGNRPNMASRWRSITPQHGDVNAGQLHEPGHPGTSSIGLQSKTINQSNIYFPSCFKSRPIYQPNFRPLPLPNSEDSYIHNDVRLGNNFHVLMNDYDDIFGENKYNVRPLKVDPPRLTLRDKTPVCLRPYRHNLKDNGTIKEQISQLLKYGIIKPASSPYSSPVTLARKKGESDKTRLCIDFRKLNSKLMGDSFPIPLIEDIIQKVQGSRVFSCLDILSAYWTVSLHEKDQYMTCFTTTEGSYQWCRLPFGLRTAPAIFNRILSSILQKYDLKNVISYFDDILVFSNDTQSHLEHLKEIFEILQKEGIQLRKEKCLFFMKKINYLGYEIFGDQMTPSGINVDIIKSLPPPRNVRCLRSFLGSVTHYAKFINHFNKLRALLNNLLKKDIKFTWTDECQKSFEALKEALVSKPILQIYNPLLTTHIFCDASTAGLGGVLKQEYPDGTMKPIAFYSRALRGAESKYTITELELLAIIETCKRYHPYISGQRVIVHTDHKALIWLNNFKHTNGRLFRWSLRLSEYDLEFKYNKGCENYEADMLSRLPYSCFLSIQDLKEGQESLAKPSSKLYFNKDNITYIRLKNKDRIVVPPSLQQELIIKAHESLGHPGISAMARVISTQYYFKGMIGKIKNYILKCKTCQSVKKPTTPSYGLMGTLPLAEKPFDVVALDSILGLGEYN</sequence>
<dbReference type="InterPro" id="IPR041577">
    <property type="entry name" value="RT_RNaseH_2"/>
</dbReference>
<dbReference type="CDD" id="cd01647">
    <property type="entry name" value="RT_LTR"/>
    <property type="match status" value="2"/>
</dbReference>
<dbReference type="Pfam" id="PF00078">
    <property type="entry name" value="RVT_1"/>
    <property type="match status" value="1"/>
</dbReference>
<gene>
    <name evidence="12" type="ORF">LAZ67_7000725</name>
</gene>
<dbReference type="Gene3D" id="3.10.10.10">
    <property type="entry name" value="HIV Type 1 Reverse Transcriptase, subunit A, domain 1"/>
    <property type="match status" value="2"/>
</dbReference>
<dbReference type="EC" id="2.7.7.49" evidence="1"/>
<evidence type="ECO:0000256" key="7">
    <source>
        <dbReference type="ARBA" id="ARBA00022918"/>
    </source>
</evidence>
<dbReference type="InterPro" id="IPR000477">
    <property type="entry name" value="RT_dom"/>
</dbReference>
<dbReference type="Proteomes" id="UP001235939">
    <property type="component" value="Chromosome 07"/>
</dbReference>
<dbReference type="InterPro" id="IPR041373">
    <property type="entry name" value="RT_RNaseH"/>
</dbReference>
<feature type="compositionally biased region" description="Basic and acidic residues" evidence="9">
    <location>
        <begin position="1245"/>
        <end position="1260"/>
    </location>
</feature>
<dbReference type="Gene3D" id="3.30.70.270">
    <property type="match status" value="4"/>
</dbReference>
<keyword evidence="7" id="KW-0695">RNA-directed DNA polymerase</keyword>
<dbReference type="InterPro" id="IPR001584">
    <property type="entry name" value="Integrase_cat-core"/>
</dbReference>
<evidence type="ECO:0000256" key="3">
    <source>
        <dbReference type="ARBA" id="ARBA00022695"/>
    </source>
</evidence>
<evidence type="ECO:0000256" key="1">
    <source>
        <dbReference type="ARBA" id="ARBA00012493"/>
    </source>
</evidence>
<evidence type="ECO:0000256" key="6">
    <source>
        <dbReference type="ARBA" id="ARBA00022801"/>
    </source>
</evidence>
<keyword evidence="8" id="KW-0175">Coiled coil</keyword>
<reference evidence="12 13" key="1">
    <citation type="submission" date="2022-01" db="EMBL/GenBank/DDBJ databases">
        <title>A chromosomal length assembly of Cordylochernes scorpioides.</title>
        <authorList>
            <person name="Zeh D."/>
            <person name="Zeh J."/>
        </authorList>
    </citation>
    <scope>NUCLEOTIDE SEQUENCE [LARGE SCALE GENOMIC DNA]</scope>
    <source>
        <strain evidence="12">IN4F17</strain>
        <tissue evidence="12">Whole Body</tissue>
    </source>
</reference>
<accession>A0ABY6KM33</accession>
<dbReference type="InterPro" id="IPR043128">
    <property type="entry name" value="Rev_trsase/Diguanyl_cyclase"/>
</dbReference>
<dbReference type="PROSITE" id="PS50878">
    <property type="entry name" value="RT_POL"/>
    <property type="match status" value="1"/>
</dbReference>
<feature type="region of interest" description="Disordered" evidence="9">
    <location>
        <begin position="1198"/>
        <end position="1288"/>
    </location>
</feature>
<dbReference type="Pfam" id="PF17917">
    <property type="entry name" value="RT_RNaseH"/>
    <property type="match status" value="1"/>
</dbReference>
<dbReference type="SUPFAM" id="SSF56672">
    <property type="entry name" value="DNA/RNA polymerases"/>
    <property type="match status" value="2"/>
</dbReference>
<dbReference type="InterPro" id="IPR012337">
    <property type="entry name" value="RNaseH-like_sf"/>
</dbReference>
<keyword evidence="3" id="KW-0548">Nucleotidyltransferase</keyword>
<feature type="coiled-coil region" evidence="8">
    <location>
        <begin position="168"/>
        <end position="199"/>
    </location>
</feature>
<dbReference type="InterPro" id="IPR050951">
    <property type="entry name" value="Retrovirus_Pol_polyprotein"/>
</dbReference>
<proteinExistence type="predicted"/>
<evidence type="ECO:0000259" key="11">
    <source>
        <dbReference type="PROSITE" id="PS50994"/>
    </source>
</evidence>
<feature type="compositionally biased region" description="Basic and acidic residues" evidence="9">
    <location>
        <begin position="1217"/>
        <end position="1228"/>
    </location>
</feature>
<organism evidence="12 13">
    <name type="scientific">Cordylochernes scorpioides</name>
    <dbReference type="NCBI Taxonomy" id="51811"/>
    <lineage>
        <taxon>Eukaryota</taxon>
        <taxon>Metazoa</taxon>
        <taxon>Ecdysozoa</taxon>
        <taxon>Arthropoda</taxon>
        <taxon>Chelicerata</taxon>
        <taxon>Arachnida</taxon>
        <taxon>Pseudoscorpiones</taxon>
        <taxon>Cheliferoidea</taxon>
        <taxon>Chernetidae</taxon>
        <taxon>Cordylochernes</taxon>
    </lineage>
</organism>
<dbReference type="PANTHER" id="PTHR37984">
    <property type="entry name" value="PROTEIN CBG26694"/>
    <property type="match status" value="1"/>
</dbReference>
<feature type="domain" description="Integrase catalytic" evidence="11">
    <location>
        <begin position="962"/>
        <end position="1126"/>
    </location>
</feature>
<evidence type="ECO:0000256" key="9">
    <source>
        <dbReference type="SAM" id="MobiDB-lite"/>
    </source>
</evidence>
<dbReference type="Pfam" id="PF17919">
    <property type="entry name" value="RT_RNaseH_2"/>
    <property type="match status" value="1"/>
</dbReference>
<feature type="compositionally biased region" description="Polar residues" evidence="9">
    <location>
        <begin position="1229"/>
        <end position="1241"/>
    </location>
</feature>
<dbReference type="PANTHER" id="PTHR37984:SF8">
    <property type="entry name" value="CCHC-TYPE DOMAIN-CONTAINING PROTEIN"/>
    <property type="match status" value="1"/>
</dbReference>
<dbReference type="CDD" id="cd05481">
    <property type="entry name" value="retropepsin_like_LTR_1"/>
    <property type="match status" value="1"/>
</dbReference>
<feature type="compositionally biased region" description="Polar residues" evidence="9">
    <location>
        <begin position="1202"/>
        <end position="1216"/>
    </location>
</feature>
<name>A0ABY6KM33_9ARAC</name>
<evidence type="ECO:0000313" key="13">
    <source>
        <dbReference type="Proteomes" id="UP001235939"/>
    </source>
</evidence>
<dbReference type="PROSITE" id="PS50994">
    <property type="entry name" value="INTEGRASE"/>
    <property type="match status" value="1"/>
</dbReference>
<dbReference type="SUPFAM" id="SSF53098">
    <property type="entry name" value="Ribonuclease H-like"/>
    <property type="match status" value="1"/>
</dbReference>
<dbReference type="InterPro" id="IPR036397">
    <property type="entry name" value="RNaseH_sf"/>
</dbReference>
<dbReference type="EMBL" id="CP092869">
    <property type="protein sequence ID" value="UYV69784.1"/>
    <property type="molecule type" value="Genomic_DNA"/>
</dbReference>
<keyword evidence="2" id="KW-0808">Transferase</keyword>